<evidence type="ECO:0000313" key="2">
    <source>
        <dbReference type="Proteomes" id="UP001596977"/>
    </source>
</evidence>
<dbReference type="Proteomes" id="UP001596977">
    <property type="component" value="Unassembled WGS sequence"/>
</dbReference>
<evidence type="ECO:0000313" key="1">
    <source>
        <dbReference type="EMBL" id="MFD0948162.1"/>
    </source>
</evidence>
<name>A0ABW3HAG8_9SPHN</name>
<dbReference type="RefSeq" id="WP_264946010.1">
    <property type="nucleotide sequence ID" value="NZ_JAPDRA010000010.1"/>
</dbReference>
<gene>
    <name evidence="1" type="ORF">ACFQ1E_17605</name>
</gene>
<keyword evidence="2" id="KW-1185">Reference proteome</keyword>
<accession>A0ABW3HAG8</accession>
<dbReference type="EMBL" id="JBHTJG010000010">
    <property type="protein sequence ID" value="MFD0948162.1"/>
    <property type="molecule type" value="Genomic_DNA"/>
</dbReference>
<protein>
    <submittedName>
        <fullName evidence="1">Uncharacterized protein</fullName>
    </submittedName>
</protein>
<proteinExistence type="predicted"/>
<comment type="caution">
    <text evidence="1">The sequence shown here is derived from an EMBL/GenBank/DDBJ whole genome shotgun (WGS) entry which is preliminary data.</text>
</comment>
<reference evidence="2" key="1">
    <citation type="journal article" date="2019" name="Int. J. Syst. Evol. Microbiol.">
        <title>The Global Catalogue of Microorganisms (GCM) 10K type strain sequencing project: providing services to taxonomists for standard genome sequencing and annotation.</title>
        <authorList>
            <consortium name="The Broad Institute Genomics Platform"/>
            <consortium name="The Broad Institute Genome Sequencing Center for Infectious Disease"/>
            <person name="Wu L."/>
            <person name="Ma J."/>
        </authorList>
    </citation>
    <scope>NUCLEOTIDE SEQUENCE [LARGE SCALE GENOMIC DNA]</scope>
    <source>
        <strain evidence="2">CCUG 62982</strain>
    </source>
</reference>
<sequence>MDLLLILTAILASLTGGATGDRAGSLRQVQGVAVVQAAEAVQAAVQPVRAVTAQAALPALRPQAVAIPARTAAPPAALRLPFERRLE</sequence>
<organism evidence="1 2">
    <name type="scientific">Sphingomonas canadensis</name>
    <dbReference type="NCBI Taxonomy" id="1219257"/>
    <lineage>
        <taxon>Bacteria</taxon>
        <taxon>Pseudomonadati</taxon>
        <taxon>Pseudomonadota</taxon>
        <taxon>Alphaproteobacteria</taxon>
        <taxon>Sphingomonadales</taxon>
        <taxon>Sphingomonadaceae</taxon>
        <taxon>Sphingomonas</taxon>
    </lineage>
</organism>